<dbReference type="KEGG" id="amob:HG15A2_13760"/>
<organism evidence="9 10">
    <name type="scientific">Adhaeretor mobilis</name>
    <dbReference type="NCBI Taxonomy" id="1930276"/>
    <lineage>
        <taxon>Bacteria</taxon>
        <taxon>Pseudomonadati</taxon>
        <taxon>Planctomycetota</taxon>
        <taxon>Planctomycetia</taxon>
        <taxon>Pirellulales</taxon>
        <taxon>Lacipirellulaceae</taxon>
        <taxon>Adhaeretor</taxon>
    </lineage>
</organism>
<keyword evidence="9" id="KW-0032">Aminotransferase</keyword>
<dbReference type="SUPFAM" id="SSF56752">
    <property type="entry name" value="D-aminoacid aminotransferase-like PLP-dependent enzymes"/>
    <property type="match status" value="1"/>
</dbReference>
<name>A0A517MT92_9BACT</name>
<dbReference type="OrthoDB" id="9805628at2"/>
<dbReference type="GO" id="GO:0052655">
    <property type="term" value="F:L-valine-2-oxoglutarate transaminase activity"/>
    <property type="evidence" value="ECO:0007669"/>
    <property type="project" value="RHEA"/>
</dbReference>
<evidence type="ECO:0000256" key="4">
    <source>
        <dbReference type="ARBA" id="ARBA00009320"/>
    </source>
</evidence>
<gene>
    <name evidence="9" type="primary">ilvE_1</name>
    <name evidence="9" type="ORF">HG15A2_13760</name>
</gene>
<dbReference type="GO" id="GO:0052654">
    <property type="term" value="F:L-leucine-2-oxoglutarate transaminase activity"/>
    <property type="evidence" value="ECO:0007669"/>
    <property type="project" value="RHEA"/>
</dbReference>
<keyword evidence="10" id="KW-1185">Reference proteome</keyword>
<comment type="pathway">
    <text evidence="3">Amino-acid biosynthesis; L-leucine biosynthesis; L-leucine from 3-methyl-2-oxobutanoate: step 4/4.</text>
</comment>
<evidence type="ECO:0000256" key="1">
    <source>
        <dbReference type="ARBA" id="ARBA00004824"/>
    </source>
</evidence>
<proteinExistence type="inferred from homology"/>
<evidence type="ECO:0000313" key="9">
    <source>
        <dbReference type="EMBL" id="QDS98104.1"/>
    </source>
</evidence>
<dbReference type="PANTHER" id="PTHR42743:SF11">
    <property type="entry name" value="AMINODEOXYCHORISMATE LYASE"/>
    <property type="match status" value="1"/>
</dbReference>
<comment type="pathway">
    <text evidence="1">Amino-acid biosynthesis; L-isoleucine biosynthesis; L-isoleucine from 2-oxobutanoate: step 4/4.</text>
</comment>
<reference evidence="9 10" key="1">
    <citation type="submission" date="2019-02" db="EMBL/GenBank/DDBJ databases">
        <title>Deep-cultivation of Planctomycetes and their phenomic and genomic characterization uncovers novel biology.</title>
        <authorList>
            <person name="Wiegand S."/>
            <person name="Jogler M."/>
            <person name="Boedeker C."/>
            <person name="Pinto D."/>
            <person name="Vollmers J."/>
            <person name="Rivas-Marin E."/>
            <person name="Kohn T."/>
            <person name="Peeters S.H."/>
            <person name="Heuer A."/>
            <person name="Rast P."/>
            <person name="Oberbeckmann S."/>
            <person name="Bunk B."/>
            <person name="Jeske O."/>
            <person name="Meyerdierks A."/>
            <person name="Storesund J.E."/>
            <person name="Kallscheuer N."/>
            <person name="Luecker S."/>
            <person name="Lage O.M."/>
            <person name="Pohl T."/>
            <person name="Merkel B.J."/>
            <person name="Hornburger P."/>
            <person name="Mueller R.-W."/>
            <person name="Bruemmer F."/>
            <person name="Labrenz M."/>
            <person name="Spormann A.M."/>
            <person name="Op den Camp H."/>
            <person name="Overmann J."/>
            <person name="Amann R."/>
            <person name="Jetten M.S.M."/>
            <person name="Mascher T."/>
            <person name="Medema M.H."/>
            <person name="Devos D.P."/>
            <person name="Kaster A.-K."/>
            <person name="Ovreas L."/>
            <person name="Rohde M."/>
            <person name="Galperin M.Y."/>
            <person name="Jogler C."/>
        </authorList>
    </citation>
    <scope>NUCLEOTIDE SEQUENCE [LARGE SCALE GENOMIC DNA]</scope>
    <source>
        <strain evidence="9 10">HG15A2</strain>
    </source>
</reference>
<dbReference type="EMBL" id="CP036263">
    <property type="protein sequence ID" value="QDS98104.1"/>
    <property type="molecule type" value="Genomic_DNA"/>
</dbReference>
<evidence type="ECO:0000313" key="10">
    <source>
        <dbReference type="Proteomes" id="UP000319852"/>
    </source>
</evidence>
<dbReference type="GO" id="GO:0052656">
    <property type="term" value="F:L-isoleucine-2-oxoglutarate transaminase activity"/>
    <property type="evidence" value="ECO:0007669"/>
    <property type="project" value="RHEA"/>
</dbReference>
<comment type="pathway">
    <text evidence="2">Amino-acid biosynthesis; L-valine biosynthesis; L-valine from pyruvate: step 4/4.</text>
</comment>
<dbReference type="PANTHER" id="PTHR42743">
    <property type="entry name" value="AMINO-ACID AMINOTRANSFERASE"/>
    <property type="match status" value="1"/>
</dbReference>
<dbReference type="AlphaFoldDB" id="A0A517MT92"/>
<dbReference type="EC" id="2.6.1.42" evidence="5"/>
<dbReference type="RefSeq" id="WP_145059026.1">
    <property type="nucleotide sequence ID" value="NZ_CP036263.1"/>
</dbReference>
<evidence type="ECO:0000256" key="3">
    <source>
        <dbReference type="ARBA" id="ARBA00005072"/>
    </source>
</evidence>
<dbReference type="Gene3D" id="3.20.10.10">
    <property type="entry name" value="D-amino Acid Aminotransferase, subunit A, domain 2"/>
    <property type="match status" value="1"/>
</dbReference>
<dbReference type="InterPro" id="IPR001544">
    <property type="entry name" value="Aminotrans_IV"/>
</dbReference>
<evidence type="ECO:0000256" key="6">
    <source>
        <dbReference type="ARBA" id="ARBA00048212"/>
    </source>
</evidence>
<evidence type="ECO:0000256" key="5">
    <source>
        <dbReference type="ARBA" id="ARBA00013053"/>
    </source>
</evidence>
<sequence length="298" mass="32645">MKDVTAYWNGDWVPQSSLSIGLNDLGFTMGVTVVERLRTFNHQPYRIEQHIARLRNSLEIVGWNPTLAKEVRTAIEKFAAKNADLMQSGDDWSICAFITPGKSHDAASPNVCVHGNPLPFANWAEQYETGVAAEIVDVRQLDANNLPPQLKCRSRMHYYLADREAEQCTSGARAILLDQDGNIGEGTTANVIAYFEDRGLVTPRHKNVLPGISQDALFEIANQLDIACEEADLSPAEFANADEIYFASTSICLLPVVRLSGKPVGSGKVGATLNKLLEAWGESVGVDLARQALAFSKR</sequence>
<comment type="similarity">
    <text evidence="4">Belongs to the class-IV pyridoxal-phosphate-dependent aminotransferase family.</text>
</comment>
<dbReference type="InterPro" id="IPR036038">
    <property type="entry name" value="Aminotransferase-like"/>
</dbReference>
<accession>A0A517MT92</accession>
<keyword evidence="9" id="KW-0808">Transferase</keyword>
<comment type="catalytic activity">
    <reaction evidence="7">
        <text>L-isoleucine + 2-oxoglutarate = (S)-3-methyl-2-oxopentanoate + L-glutamate</text>
        <dbReference type="Rhea" id="RHEA:24801"/>
        <dbReference type="ChEBI" id="CHEBI:16810"/>
        <dbReference type="ChEBI" id="CHEBI:29985"/>
        <dbReference type="ChEBI" id="CHEBI:35146"/>
        <dbReference type="ChEBI" id="CHEBI:58045"/>
        <dbReference type="EC" id="2.6.1.42"/>
    </reaction>
</comment>
<evidence type="ECO:0000256" key="7">
    <source>
        <dbReference type="ARBA" id="ARBA00048798"/>
    </source>
</evidence>
<dbReference type="Proteomes" id="UP000319852">
    <property type="component" value="Chromosome"/>
</dbReference>
<dbReference type="InterPro" id="IPR043132">
    <property type="entry name" value="BCAT-like_C"/>
</dbReference>
<protein>
    <recommendedName>
        <fullName evidence="5">branched-chain-amino-acid transaminase</fullName>
        <ecNumber evidence="5">2.6.1.42</ecNumber>
    </recommendedName>
</protein>
<dbReference type="InterPro" id="IPR050571">
    <property type="entry name" value="Class-IV_PLP-Dep_Aminotrnsfr"/>
</dbReference>
<evidence type="ECO:0000256" key="2">
    <source>
        <dbReference type="ARBA" id="ARBA00004931"/>
    </source>
</evidence>
<comment type="catalytic activity">
    <reaction evidence="8">
        <text>L-leucine + 2-oxoglutarate = 4-methyl-2-oxopentanoate + L-glutamate</text>
        <dbReference type="Rhea" id="RHEA:18321"/>
        <dbReference type="ChEBI" id="CHEBI:16810"/>
        <dbReference type="ChEBI" id="CHEBI:17865"/>
        <dbReference type="ChEBI" id="CHEBI:29985"/>
        <dbReference type="ChEBI" id="CHEBI:57427"/>
        <dbReference type="EC" id="2.6.1.42"/>
    </reaction>
</comment>
<dbReference type="Gene3D" id="3.30.470.10">
    <property type="match status" value="1"/>
</dbReference>
<dbReference type="GO" id="GO:0046394">
    <property type="term" value="P:carboxylic acid biosynthetic process"/>
    <property type="evidence" value="ECO:0007669"/>
    <property type="project" value="UniProtKB-ARBA"/>
</dbReference>
<comment type="catalytic activity">
    <reaction evidence="6">
        <text>L-valine + 2-oxoglutarate = 3-methyl-2-oxobutanoate + L-glutamate</text>
        <dbReference type="Rhea" id="RHEA:24813"/>
        <dbReference type="ChEBI" id="CHEBI:11851"/>
        <dbReference type="ChEBI" id="CHEBI:16810"/>
        <dbReference type="ChEBI" id="CHEBI:29985"/>
        <dbReference type="ChEBI" id="CHEBI:57762"/>
        <dbReference type="EC" id="2.6.1.42"/>
    </reaction>
</comment>
<dbReference type="Pfam" id="PF01063">
    <property type="entry name" value="Aminotran_4"/>
    <property type="match status" value="1"/>
</dbReference>
<evidence type="ECO:0000256" key="8">
    <source>
        <dbReference type="ARBA" id="ARBA00049229"/>
    </source>
</evidence>
<dbReference type="InterPro" id="IPR043131">
    <property type="entry name" value="BCAT-like_N"/>
</dbReference>